<reference evidence="2" key="1">
    <citation type="submission" date="2014-07" db="EMBL/GenBank/DDBJ databases">
        <title>Identification of a novel salt tolerance gene in wild soybean by whole-genome sequencing.</title>
        <authorList>
            <person name="Lam H.-M."/>
            <person name="Qi X."/>
            <person name="Li M.-W."/>
            <person name="Liu X."/>
            <person name="Xie M."/>
            <person name="Ni M."/>
            <person name="Xu X."/>
        </authorList>
    </citation>
    <scope>NUCLEOTIDE SEQUENCE [LARGE SCALE GENOMIC DNA]</scope>
    <source>
        <tissue evidence="2">Root</tissue>
    </source>
</reference>
<evidence type="ECO:0000259" key="1">
    <source>
        <dbReference type="Pfam" id="PF00078"/>
    </source>
</evidence>
<dbReference type="GO" id="GO:0016787">
    <property type="term" value="F:hydrolase activity"/>
    <property type="evidence" value="ECO:0007669"/>
    <property type="project" value="UniProtKB-KW"/>
</dbReference>
<organism evidence="2">
    <name type="scientific">Glycine soja</name>
    <name type="common">Wild soybean</name>
    <dbReference type="NCBI Taxonomy" id="3848"/>
    <lineage>
        <taxon>Eukaryota</taxon>
        <taxon>Viridiplantae</taxon>
        <taxon>Streptophyta</taxon>
        <taxon>Embryophyta</taxon>
        <taxon>Tracheophyta</taxon>
        <taxon>Spermatophyta</taxon>
        <taxon>Magnoliopsida</taxon>
        <taxon>eudicotyledons</taxon>
        <taxon>Gunneridae</taxon>
        <taxon>Pentapetalae</taxon>
        <taxon>rosids</taxon>
        <taxon>fabids</taxon>
        <taxon>Fabales</taxon>
        <taxon>Fabaceae</taxon>
        <taxon>Papilionoideae</taxon>
        <taxon>50 kb inversion clade</taxon>
        <taxon>NPAAA clade</taxon>
        <taxon>indigoferoid/millettioid clade</taxon>
        <taxon>Phaseoleae</taxon>
        <taxon>Glycine</taxon>
        <taxon>Glycine subgen. Soja</taxon>
    </lineage>
</organism>
<dbReference type="Pfam" id="PF00078">
    <property type="entry name" value="RVT_1"/>
    <property type="match status" value="1"/>
</dbReference>
<gene>
    <name evidence="2" type="ORF">glysoja_048273</name>
</gene>
<dbReference type="EC" id="3.1.27.-" evidence="2"/>
<accession>A0A0B2PC77</accession>
<dbReference type="InterPro" id="IPR000477">
    <property type="entry name" value="RT_dom"/>
</dbReference>
<dbReference type="AlphaFoldDB" id="A0A0B2PC77"/>
<feature type="non-terminal residue" evidence="2">
    <location>
        <position position="1"/>
    </location>
</feature>
<evidence type="ECO:0000313" key="2">
    <source>
        <dbReference type="EMBL" id="KHN06886.1"/>
    </source>
</evidence>
<sequence>LEGICFQKLNQHQNDRLTARFQEEEVKNAIWDCGSDKCPGPDGGNASFIALIPKVADPQILNDYRPISLIGCMYKIVAKVLANRMKKVMTTIVDETQSAFIEGRHLLHSALIVNEVIEEAKRSNKSCLIFKVDYEKAYDSVSWGFL</sequence>
<name>A0A0B2PC77_GLYSO</name>
<proteinExistence type="predicted"/>
<dbReference type="CDD" id="cd01650">
    <property type="entry name" value="RT_nLTR_like"/>
    <property type="match status" value="1"/>
</dbReference>
<keyword evidence="2" id="KW-0378">Hydrolase</keyword>
<dbReference type="PANTHER" id="PTHR31635:SF196">
    <property type="entry name" value="REVERSE TRANSCRIPTASE DOMAIN-CONTAINING PROTEIN-RELATED"/>
    <property type="match status" value="1"/>
</dbReference>
<feature type="domain" description="Reverse transcriptase" evidence="1">
    <location>
        <begin position="54"/>
        <end position="144"/>
    </location>
</feature>
<protein>
    <submittedName>
        <fullName evidence="2">Transposon TX1 putative 149 kDa protein</fullName>
        <ecNumber evidence="2">3.1.27.-</ecNumber>
    </submittedName>
</protein>
<dbReference type="PANTHER" id="PTHR31635">
    <property type="entry name" value="REVERSE TRANSCRIPTASE DOMAIN-CONTAINING PROTEIN-RELATED"/>
    <property type="match status" value="1"/>
</dbReference>
<dbReference type="Proteomes" id="UP000053555">
    <property type="component" value="Unassembled WGS sequence"/>
</dbReference>
<feature type="non-terminal residue" evidence="2">
    <location>
        <position position="146"/>
    </location>
</feature>
<dbReference type="EMBL" id="KN667404">
    <property type="protein sequence ID" value="KHN06886.1"/>
    <property type="molecule type" value="Genomic_DNA"/>
</dbReference>